<dbReference type="RefSeq" id="WP_205180339.1">
    <property type="nucleotide sequence ID" value="NZ_JAFBFH010000051.1"/>
</dbReference>
<accession>A0ABS2RCX7</accession>
<gene>
    <name evidence="1" type="ORF">JOC94_004526</name>
</gene>
<comment type="caution">
    <text evidence="1">The sequence shown here is derived from an EMBL/GenBank/DDBJ whole genome shotgun (WGS) entry which is preliminary data.</text>
</comment>
<name>A0ABS2RCX7_9BACI</name>
<sequence length="61" mass="6840">MKLMSFEWNGTPTYGVVHENGNRVWDVPALAKAKNQEVPDSIFAGIQESGPFYATLEELVR</sequence>
<evidence type="ECO:0000313" key="2">
    <source>
        <dbReference type="Proteomes" id="UP000823485"/>
    </source>
</evidence>
<reference evidence="1 2" key="1">
    <citation type="submission" date="2021-01" db="EMBL/GenBank/DDBJ databases">
        <title>Genomic Encyclopedia of Type Strains, Phase IV (KMG-IV): sequencing the most valuable type-strain genomes for metagenomic binning, comparative biology and taxonomic classification.</title>
        <authorList>
            <person name="Goeker M."/>
        </authorList>
    </citation>
    <scope>NUCLEOTIDE SEQUENCE [LARGE SCALE GENOMIC DNA]</scope>
    <source>
        <strain evidence="1 2">DSM 105453</strain>
    </source>
</reference>
<keyword evidence="2" id="KW-1185">Reference proteome</keyword>
<dbReference type="EMBL" id="JAFBFH010000051">
    <property type="protein sequence ID" value="MBM7717497.1"/>
    <property type="molecule type" value="Genomic_DNA"/>
</dbReference>
<organism evidence="1 2">
    <name type="scientific">Siminovitchia thermophila</name>
    <dbReference type="NCBI Taxonomy" id="1245522"/>
    <lineage>
        <taxon>Bacteria</taxon>
        <taxon>Bacillati</taxon>
        <taxon>Bacillota</taxon>
        <taxon>Bacilli</taxon>
        <taxon>Bacillales</taxon>
        <taxon>Bacillaceae</taxon>
        <taxon>Siminovitchia</taxon>
    </lineage>
</organism>
<protein>
    <submittedName>
        <fullName evidence="1">Uncharacterized protein</fullName>
    </submittedName>
</protein>
<dbReference type="Proteomes" id="UP000823485">
    <property type="component" value="Unassembled WGS sequence"/>
</dbReference>
<proteinExistence type="predicted"/>
<evidence type="ECO:0000313" key="1">
    <source>
        <dbReference type="EMBL" id="MBM7717497.1"/>
    </source>
</evidence>